<reference evidence="3" key="1">
    <citation type="submission" date="2022-08" db="EMBL/GenBank/DDBJ databases">
        <authorList>
            <consortium name="DOE Joint Genome Institute"/>
            <person name="Min B."/>
            <person name="Riley R."/>
            <person name="Sierra-Patev S."/>
            <person name="Naranjo-Ortiz M."/>
            <person name="Looney B."/>
            <person name="Konkel Z."/>
            <person name="Slot J.C."/>
            <person name="Sakamoto Y."/>
            <person name="Steenwyk J.L."/>
            <person name="Rokas A."/>
            <person name="Carro J."/>
            <person name="Camarero S."/>
            <person name="Ferreira P."/>
            <person name="Molpeceres G."/>
            <person name="Ruiz-Duenas F.J."/>
            <person name="Serrano A."/>
            <person name="Henrissat B."/>
            <person name="Drula E."/>
            <person name="Hughes K.W."/>
            <person name="Mata J.L."/>
            <person name="Ishikawa N.K."/>
            <person name="Vargas-Isla R."/>
            <person name="Ushijima S."/>
            <person name="Smith C.A."/>
            <person name="Ahrendt S."/>
            <person name="Andreopoulos W."/>
            <person name="He G."/>
            <person name="Labutti K."/>
            <person name="Lipzen A."/>
            <person name="Ng V."/>
            <person name="Sandor L."/>
            <person name="Barry K."/>
            <person name="Martinez A.T."/>
            <person name="Xiao Y."/>
            <person name="Gibbons J.G."/>
            <person name="Terashima K."/>
            <person name="Hibbett D.S."/>
            <person name="Grigoriev I.V."/>
        </authorList>
    </citation>
    <scope>NUCLEOTIDE SEQUENCE</scope>
    <source>
        <strain evidence="3">TFB7829</strain>
    </source>
</reference>
<accession>A0AA38UTI9</accession>
<organism evidence="3 4">
    <name type="scientific">Lentinula detonsa</name>
    <dbReference type="NCBI Taxonomy" id="2804962"/>
    <lineage>
        <taxon>Eukaryota</taxon>
        <taxon>Fungi</taxon>
        <taxon>Dikarya</taxon>
        <taxon>Basidiomycota</taxon>
        <taxon>Agaricomycotina</taxon>
        <taxon>Agaricomycetes</taxon>
        <taxon>Agaricomycetidae</taxon>
        <taxon>Agaricales</taxon>
        <taxon>Marasmiineae</taxon>
        <taxon>Omphalotaceae</taxon>
        <taxon>Lentinula</taxon>
    </lineage>
</organism>
<proteinExistence type="predicted"/>
<dbReference type="Pfam" id="PF15377">
    <property type="entry name" value="DUF4604"/>
    <property type="match status" value="1"/>
</dbReference>
<protein>
    <recommendedName>
        <fullName evidence="2">DUF4604 domain-containing protein</fullName>
    </recommendedName>
</protein>
<sequence length="293" mass="33095">MSSSSRRPKSPTRVQLSSRLAYENKIPKFLQRLKNQVEGKIDASSYDDDDEEYRKPAYSDTDYGRGTGGDEYGRDVGWDEYNGRDEFGRERRAPDQRSYNDDEFEYINDGSGRPPIPRRPRSSSPRRREQRPPIPTRPDDDPGSADEDSDDEKPQVVVLKAGKHLSEREAENERRKERGLPPLPEPDKTDPTISLNNKSQSAKNKESKSLSFSSIKSSSSTNKASNNFNALKRKVLGGGVHDDEEDNDEGRGREVSRIADGTTKKRKKKNGLTPKDSSKKKEKRTLLSFGDDA</sequence>
<evidence type="ECO:0000256" key="1">
    <source>
        <dbReference type="SAM" id="MobiDB-lite"/>
    </source>
</evidence>
<name>A0AA38UTI9_9AGAR</name>
<feature type="compositionally biased region" description="Low complexity" evidence="1">
    <location>
        <begin position="209"/>
        <end position="229"/>
    </location>
</feature>
<evidence type="ECO:0000313" key="3">
    <source>
        <dbReference type="EMBL" id="KAJ3983682.1"/>
    </source>
</evidence>
<feature type="region of interest" description="Disordered" evidence="1">
    <location>
        <begin position="1"/>
        <end position="21"/>
    </location>
</feature>
<evidence type="ECO:0000313" key="4">
    <source>
        <dbReference type="Proteomes" id="UP001163850"/>
    </source>
</evidence>
<feature type="compositionally biased region" description="Polar residues" evidence="1">
    <location>
        <begin position="191"/>
        <end position="202"/>
    </location>
</feature>
<feature type="region of interest" description="Disordered" evidence="1">
    <location>
        <begin position="38"/>
        <end position="293"/>
    </location>
</feature>
<dbReference type="InterPro" id="IPR027911">
    <property type="entry name" value="DUF4604"/>
</dbReference>
<feature type="compositionally biased region" description="Basic and acidic residues" evidence="1">
    <location>
        <begin position="164"/>
        <end position="190"/>
    </location>
</feature>
<comment type="caution">
    <text evidence="3">The sequence shown here is derived from an EMBL/GenBank/DDBJ whole genome shotgun (WGS) entry which is preliminary data.</text>
</comment>
<dbReference type="Proteomes" id="UP001163850">
    <property type="component" value="Unassembled WGS sequence"/>
</dbReference>
<dbReference type="AlphaFoldDB" id="A0AA38UTI9"/>
<dbReference type="EMBL" id="MU802014">
    <property type="protein sequence ID" value="KAJ3983682.1"/>
    <property type="molecule type" value="Genomic_DNA"/>
</dbReference>
<feature type="compositionally biased region" description="Basic and acidic residues" evidence="1">
    <location>
        <begin position="71"/>
        <end position="100"/>
    </location>
</feature>
<feature type="compositionally biased region" description="Basic residues" evidence="1">
    <location>
        <begin position="1"/>
        <end position="10"/>
    </location>
</feature>
<evidence type="ECO:0000259" key="2">
    <source>
        <dbReference type="Pfam" id="PF15377"/>
    </source>
</evidence>
<gene>
    <name evidence="3" type="ORF">F5890DRAFT_160125</name>
</gene>
<feature type="compositionally biased region" description="Acidic residues" evidence="1">
    <location>
        <begin position="141"/>
        <end position="151"/>
    </location>
</feature>
<feature type="domain" description="DUF4604" evidence="2">
    <location>
        <begin position="19"/>
        <end position="292"/>
    </location>
</feature>
<feature type="compositionally biased region" description="Basic residues" evidence="1">
    <location>
        <begin position="116"/>
        <end position="125"/>
    </location>
</feature>